<proteinExistence type="predicted"/>
<evidence type="ECO:0000313" key="1">
    <source>
        <dbReference type="EMBL" id="MEK8089511.1"/>
    </source>
</evidence>
<dbReference type="RefSeq" id="WP_341370569.1">
    <property type="nucleotide sequence ID" value="NZ_JBBPCO010000006.1"/>
</dbReference>
<dbReference type="Proteomes" id="UP001446205">
    <property type="component" value="Unassembled WGS sequence"/>
</dbReference>
<reference evidence="1 2" key="1">
    <citation type="submission" date="2024-04" db="EMBL/GenBank/DDBJ databases">
        <authorList>
            <person name="Abashina T."/>
            <person name="Shaikin A."/>
        </authorList>
    </citation>
    <scope>NUCLEOTIDE SEQUENCE [LARGE SCALE GENOMIC DNA]</scope>
    <source>
        <strain evidence="1 2">AAFK</strain>
    </source>
</reference>
<gene>
    <name evidence="1" type="ORF">WOB96_06990</name>
</gene>
<comment type="caution">
    <text evidence="1">The sequence shown here is derived from an EMBL/GenBank/DDBJ whole genome shotgun (WGS) entry which is preliminary data.</text>
</comment>
<dbReference type="EMBL" id="JBBPCO010000006">
    <property type="protein sequence ID" value="MEK8089511.1"/>
    <property type="molecule type" value="Genomic_DNA"/>
</dbReference>
<organism evidence="1 2">
    <name type="scientific">Thermithiobacillus plumbiphilus</name>
    <dbReference type="NCBI Taxonomy" id="1729899"/>
    <lineage>
        <taxon>Bacteria</taxon>
        <taxon>Pseudomonadati</taxon>
        <taxon>Pseudomonadota</taxon>
        <taxon>Acidithiobacillia</taxon>
        <taxon>Acidithiobacillales</taxon>
        <taxon>Thermithiobacillaceae</taxon>
        <taxon>Thermithiobacillus</taxon>
    </lineage>
</organism>
<keyword evidence="2" id="KW-1185">Reference proteome</keyword>
<sequence>MTEKKRILMIAAQKKVEALRMASGLTLLDDAVSIACMVRLPEGADAAEQLEALEFSEVPIDVVDLGEENGIQALALRIVDSDVVFCV</sequence>
<accession>A0ABU9D7J6</accession>
<evidence type="ECO:0000313" key="2">
    <source>
        <dbReference type="Proteomes" id="UP001446205"/>
    </source>
</evidence>
<protein>
    <submittedName>
        <fullName evidence="1">Uncharacterized protein</fullName>
    </submittedName>
</protein>
<name>A0ABU9D7J6_9PROT</name>